<evidence type="ECO:0000313" key="16">
    <source>
        <dbReference type="Proteomes" id="UP000245375"/>
    </source>
</evidence>
<evidence type="ECO:0000256" key="10">
    <source>
        <dbReference type="ARBA" id="ARBA00023277"/>
    </source>
</evidence>
<gene>
    <name evidence="15" type="primary">galK</name>
    <name evidence="15" type="ORF">DIS18_11890</name>
</gene>
<dbReference type="Gene3D" id="3.30.70.890">
    <property type="entry name" value="GHMP kinase, C-terminal domain"/>
    <property type="match status" value="1"/>
</dbReference>
<dbReference type="GO" id="GO:0005524">
    <property type="term" value="F:ATP binding"/>
    <property type="evidence" value="ECO:0007669"/>
    <property type="project" value="UniProtKB-UniRule"/>
</dbReference>
<dbReference type="PROSITE" id="PS00106">
    <property type="entry name" value="GALACTOKINASE"/>
    <property type="match status" value="1"/>
</dbReference>
<feature type="domain" description="GHMP kinase N-terminal" evidence="12">
    <location>
        <begin position="93"/>
        <end position="180"/>
    </location>
</feature>
<keyword evidence="4" id="KW-0479">Metal-binding</keyword>
<dbReference type="InterPro" id="IPR020568">
    <property type="entry name" value="Ribosomal_Su5_D2-typ_SF"/>
</dbReference>
<protein>
    <recommendedName>
        <fullName evidence="11">Galactokinase</fullName>
        <ecNumber evidence="11">2.7.1.6</ecNumber>
    </recommendedName>
</protein>
<name>A0A2U2X2F4_9FLAO</name>
<dbReference type="PANTHER" id="PTHR10457">
    <property type="entry name" value="MEVALONATE KINASE/GALACTOKINASE"/>
    <property type="match status" value="1"/>
</dbReference>
<dbReference type="SUPFAM" id="SSF54211">
    <property type="entry name" value="Ribosomal protein S5 domain 2-like"/>
    <property type="match status" value="1"/>
</dbReference>
<evidence type="ECO:0000256" key="5">
    <source>
        <dbReference type="ARBA" id="ARBA00022741"/>
    </source>
</evidence>
<evidence type="ECO:0000259" key="13">
    <source>
        <dbReference type="Pfam" id="PF08544"/>
    </source>
</evidence>
<dbReference type="OrthoDB" id="250531at2"/>
<proteinExistence type="inferred from homology"/>
<dbReference type="NCBIfam" id="TIGR00131">
    <property type="entry name" value="gal_kin"/>
    <property type="match status" value="1"/>
</dbReference>
<comment type="caution">
    <text evidence="15">The sequence shown here is derived from an EMBL/GenBank/DDBJ whole genome shotgun (WGS) entry which is preliminary data.</text>
</comment>
<evidence type="ECO:0000256" key="2">
    <source>
        <dbReference type="ARBA" id="ARBA00022490"/>
    </source>
</evidence>
<evidence type="ECO:0000256" key="8">
    <source>
        <dbReference type="ARBA" id="ARBA00022842"/>
    </source>
</evidence>
<keyword evidence="16" id="KW-1185">Reference proteome</keyword>
<evidence type="ECO:0000256" key="11">
    <source>
        <dbReference type="NCBIfam" id="TIGR00131"/>
    </source>
</evidence>
<reference evidence="16" key="3">
    <citation type="submission" date="2018-05" db="EMBL/GenBank/DDBJ databases">
        <authorList>
            <person name="Lu D."/>
        </authorList>
    </citation>
    <scope>NUCLEOTIDE SEQUENCE [LARGE SCALE GENOMIC DNA]</scope>
    <source>
        <strain evidence="16">ZY111</strain>
    </source>
</reference>
<dbReference type="AlphaFoldDB" id="A0A2U2X2F4"/>
<evidence type="ECO:0000256" key="1">
    <source>
        <dbReference type="ARBA" id="ARBA00006566"/>
    </source>
</evidence>
<dbReference type="PROSITE" id="PS00627">
    <property type="entry name" value="GHMP_KINASES_ATP"/>
    <property type="match status" value="1"/>
</dbReference>
<dbReference type="GO" id="GO:0005829">
    <property type="term" value="C:cytosol"/>
    <property type="evidence" value="ECO:0007669"/>
    <property type="project" value="TreeGrafter"/>
</dbReference>
<dbReference type="PIRSF" id="PIRSF000530">
    <property type="entry name" value="Galactokinase"/>
    <property type="match status" value="1"/>
</dbReference>
<dbReference type="InterPro" id="IPR006203">
    <property type="entry name" value="GHMP_knse_ATP-bd_CS"/>
</dbReference>
<dbReference type="RefSeq" id="WP_109353303.1">
    <property type="nucleotide sequence ID" value="NZ_QFRI01000003.1"/>
</dbReference>
<dbReference type="GO" id="GO:0004335">
    <property type="term" value="F:galactokinase activity"/>
    <property type="evidence" value="ECO:0007669"/>
    <property type="project" value="UniProtKB-UniRule"/>
</dbReference>
<keyword evidence="2" id="KW-0963">Cytoplasm</keyword>
<evidence type="ECO:0000256" key="9">
    <source>
        <dbReference type="ARBA" id="ARBA00023144"/>
    </source>
</evidence>
<keyword evidence="8" id="KW-0460">Magnesium</keyword>
<feature type="domain" description="GHMP kinase C-terminal" evidence="13">
    <location>
        <begin position="278"/>
        <end position="359"/>
    </location>
</feature>
<keyword evidence="6 15" id="KW-0418">Kinase</keyword>
<dbReference type="Pfam" id="PF00288">
    <property type="entry name" value="GHMP_kinases_N"/>
    <property type="match status" value="1"/>
</dbReference>
<dbReference type="InterPro" id="IPR036554">
    <property type="entry name" value="GHMP_kinase_C_sf"/>
</dbReference>
<keyword evidence="3" id="KW-0808">Transferase</keyword>
<dbReference type="InterPro" id="IPR000705">
    <property type="entry name" value="Galactokinase"/>
</dbReference>
<evidence type="ECO:0000256" key="4">
    <source>
        <dbReference type="ARBA" id="ARBA00022723"/>
    </source>
</evidence>
<evidence type="ECO:0000259" key="14">
    <source>
        <dbReference type="Pfam" id="PF10509"/>
    </source>
</evidence>
<evidence type="ECO:0000313" key="15">
    <source>
        <dbReference type="EMBL" id="PWH81963.1"/>
    </source>
</evidence>
<dbReference type="Pfam" id="PF08544">
    <property type="entry name" value="GHMP_kinases_C"/>
    <property type="match status" value="1"/>
</dbReference>
<dbReference type="Proteomes" id="UP000245375">
    <property type="component" value="Unassembled WGS sequence"/>
</dbReference>
<dbReference type="PANTHER" id="PTHR10457:SF7">
    <property type="entry name" value="GALACTOKINASE-RELATED"/>
    <property type="match status" value="1"/>
</dbReference>
<evidence type="ECO:0000256" key="3">
    <source>
        <dbReference type="ARBA" id="ARBA00022679"/>
    </source>
</evidence>
<dbReference type="InterPro" id="IPR006204">
    <property type="entry name" value="GHMP_kinase_N_dom"/>
</dbReference>
<reference evidence="15 16" key="1">
    <citation type="submission" date="2018-05" db="EMBL/GenBank/DDBJ databases">
        <title>Algibacter marinivivus sp. nov., isolated from sample around a algae.</title>
        <authorList>
            <person name="Zhong X."/>
        </authorList>
    </citation>
    <scope>NUCLEOTIDE SEQUENCE [LARGE SCALE GENOMIC DNA]</scope>
    <source>
        <strain evidence="15 16">ZY111</strain>
    </source>
</reference>
<dbReference type="InterPro" id="IPR013750">
    <property type="entry name" value="GHMP_kinase_C_dom"/>
</dbReference>
<dbReference type="EC" id="2.7.1.6" evidence="11"/>
<organism evidence="15 16">
    <name type="scientific">Algibacter marinivivus</name>
    <dbReference type="NCBI Taxonomy" id="2100723"/>
    <lineage>
        <taxon>Bacteria</taxon>
        <taxon>Pseudomonadati</taxon>
        <taxon>Bacteroidota</taxon>
        <taxon>Flavobacteriia</taxon>
        <taxon>Flavobacteriales</taxon>
        <taxon>Flavobacteriaceae</taxon>
        <taxon>Algibacter</taxon>
    </lineage>
</organism>
<accession>A0A2U2X2F4</accession>
<reference evidence="16" key="2">
    <citation type="submission" date="2018-05" db="EMBL/GenBank/DDBJ databases">
        <title>Algibacter marinivivus sp. nov., isolated from sample around a algae.</title>
        <authorList>
            <person name="Lu D."/>
        </authorList>
    </citation>
    <scope>NUCLEOTIDE SEQUENCE [LARGE SCALE GENOMIC DNA]</scope>
    <source>
        <strain evidence="16">ZY111</strain>
    </source>
</reference>
<dbReference type="SUPFAM" id="SSF55060">
    <property type="entry name" value="GHMP Kinase, C-terminal domain"/>
    <property type="match status" value="1"/>
</dbReference>
<dbReference type="GO" id="GO:0046872">
    <property type="term" value="F:metal ion binding"/>
    <property type="evidence" value="ECO:0007669"/>
    <property type="project" value="UniProtKB-KW"/>
</dbReference>
<comment type="similarity">
    <text evidence="1">Belongs to the GHMP kinase family. GalK subfamily.</text>
</comment>
<dbReference type="FunFam" id="3.30.70.890:FF:000001">
    <property type="entry name" value="Galactokinase"/>
    <property type="match status" value="1"/>
</dbReference>
<dbReference type="Gene3D" id="3.30.230.10">
    <property type="match status" value="1"/>
</dbReference>
<dbReference type="InterPro" id="IPR006206">
    <property type="entry name" value="Mevalonate/galactokinase"/>
</dbReference>
<evidence type="ECO:0000256" key="6">
    <source>
        <dbReference type="ARBA" id="ARBA00022777"/>
    </source>
</evidence>
<evidence type="ECO:0000259" key="12">
    <source>
        <dbReference type="Pfam" id="PF00288"/>
    </source>
</evidence>
<feature type="domain" description="Galactokinase N-terminal" evidence="14">
    <location>
        <begin position="12"/>
        <end position="58"/>
    </location>
</feature>
<keyword evidence="10" id="KW-0119">Carbohydrate metabolism</keyword>
<keyword evidence="9" id="KW-0299">Galactose metabolism</keyword>
<dbReference type="PRINTS" id="PR00473">
    <property type="entry name" value="GALCTOKINASE"/>
</dbReference>
<dbReference type="FunFam" id="3.30.230.10:FF:000017">
    <property type="entry name" value="Galactokinase"/>
    <property type="match status" value="1"/>
</dbReference>
<dbReference type="PRINTS" id="PR00959">
    <property type="entry name" value="MEVGALKINASE"/>
</dbReference>
<dbReference type="EMBL" id="QFRI01000003">
    <property type="protein sequence ID" value="PWH81963.1"/>
    <property type="molecule type" value="Genomic_DNA"/>
</dbReference>
<dbReference type="InterPro" id="IPR019539">
    <property type="entry name" value="GalKase_N"/>
</dbReference>
<keyword evidence="5" id="KW-0547">Nucleotide-binding</keyword>
<dbReference type="InterPro" id="IPR019741">
    <property type="entry name" value="Galactokinase_CS"/>
</dbReference>
<evidence type="ECO:0000256" key="7">
    <source>
        <dbReference type="ARBA" id="ARBA00022840"/>
    </source>
</evidence>
<dbReference type="InterPro" id="IPR014721">
    <property type="entry name" value="Ribsml_uS5_D2-typ_fold_subgr"/>
</dbReference>
<dbReference type="GO" id="GO:0006012">
    <property type="term" value="P:galactose metabolic process"/>
    <property type="evidence" value="ECO:0007669"/>
    <property type="project" value="UniProtKB-UniRule"/>
</dbReference>
<keyword evidence="7" id="KW-0067">ATP-binding</keyword>
<dbReference type="Pfam" id="PF10509">
    <property type="entry name" value="GalKase_gal_bdg"/>
    <property type="match status" value="1"/>
</dbReference>
<sequence length="382" mass="42117">MSVALIHEVKKTFIEKFKTDPLLVFSPGRINIIGEHTDYNDGFVFPAAVDKGIVAGIQKSDSGSCTAIALDLGSTAKFELNKFQPSKVGSWENYVFGVVAEIQNRNKVIGDFNIIFKGNIPKGAGMSSSAALENSVVFGLNELFELGFSKEDMVLISQKAEHNYVGVNCGIMDQYASMFGIKNHALHLDCRTLKFKSYKIDFKDHQLMLINTNVKHSLSDSAYNDRRSACESISELLGIKALRDATEADLETVIDKVIPANYQKALYIIQENARTLKAAKAIEKGDLDTLGSLIYQSHDGLSNQYKVSCNELDFLVKQAKKNKHVLGARMMGGGFGGCTINLVNKKEANTFGEIASTAYKKMFNKECSVYYIQLSTGTHIVK</sequence>